<sequence>MRLDQLPLKCPAKVAAVAWDELAETAARRLRELGLDEGVTVEALHVAPFGKDPIACRVGRMTVALRRAQAHCITVETTVEPVAA</sequence>
<reference evidence="3" key="1">
    <citation type="submission" date="2023-04" db="EMBL/GenBank/DDBJ databases">
        <title>Sphingomonas sp. MAHUQ-71 isolated from rice field.</title>
        <authorList>
            <person name="Huq M.A."/>
        </authorList>
    </citation>
    <scope>NUCLEOTIDE SEQUENCE</scope>
    <source>
        <strain evidence="3">MAHUQ-71</strain>
    </source>
</reference>
<evidence type="ECO:0000313" key="4">
    <source>
        <dbReference type="Proteomes" id="UP001160625"/>
    </source>
</evidence>
<keyword evidence="4" id="KW-1185">Reference proteome</keyword>
<name>A0ABT6N4X4_9SPHN</name>
<evidence type="ECO:0000259" key="2">
    <source>
        <dbReference type="SMART" id="SM00899"/>
    </source>
</evidence>
<dbReference type="Proteomes" id="UP001160625">
    <property type="component" value="Unassembled WGS sequence"/>
</dbReference>
<dbReference type="RefSeq" id="WP_281045517.1">
    <property type="nucleotide sequence ID" value="NZ_JARYGZ010000002.1"/>
</dbReference>
<dbReference type="SMART" id="SM00899">
    <property type="entry name" value="FeoA"/>
    <property type="match status" value="1"/>
</dbReference>
<comment type="caution">
    <text evidence="3">The sequence shown here is derived from an EMBL/GenBank/DDBJ whole genome shotgun (WGS) entry which is preliminary data.</text>
</comment>
<dbReference type="PANTHER" id="PTHR42954">
    <property type="entry name" value="FE(2+) TRANSPORT PROTEIN A"/>
    <property type="match status" value="1"/>
</dbReference>
<evidence type="ECO:0000256" key="1">
    <source>
        <dbReference type="ARBA" id="ARBA00023004"/>
    </source>
</evidence>
<dbReference type="InterPro" id="IPR007167">
    <property type="entry name" value="Fe-transptr_FeoA-like"/>
</dbReference>
<dbReference type="Pfam" id="PF04023">
    <property type="entry name" value="FeoA"/>
    <property type="match status" value="1"/>
</dbReference>
<dbReference type="PANTHER" id="PTHR42954:SF2">
    <property type="entry name" value="FE(2+) TRANSPORT PROTEIN A"/>
    <property type="match status" value="1"/>
</dbReference>
<proteinExistence type="predicted"/>
<dbReference type="Gene3D" id="2.30.30.90">
    <property type="match status" value="1"/>
</dbReference>
<dbReference type="InterPro" id="IPR008988">
    <property type="entry name" value="Transcriptional_repressor_C"/>
</dbReference>
<protein>
    <submittedName>
        <fullName evidence="3">FeoA family protein</fullName>
    </submittedName>
</protein>
<dbReference type="EMBL" id="JARYGZ010000002">
    <property type="protein sequence ID" value="MDH7640157.1"/>
    <property type="molecule type" value="Genomic_DNA"/>
</dbReference>
<dbReference type="SUPFAM" id="SSF50037">
    <property type="entry name" value="C-terminal domain of transcriptional repressors"/>
    <property type="match status" value="1"/>
</dbReference>
<feature type="domain" description="Ferrous iron transporter FeoA-like" evidence="2">
    <location>
        <begin position="1"/>
        <end position="77"/>
    </location>
</feature>
<keyword evidence="1" id="KW-0408">Iron</keyword>
<evidence type="ECO:0000313" key="3">
    <source>
        <dbReference type="EMBL" id="MDH7640157.1"/>
    </source>
</evidence>
<dbReference type="InterPro" id="IPR038157">
    <property type="entry name" value="FeoA_core_dom"/>
</dbReference>
<organism evidence="3 4">
    <name type="scientific">Sphingomonas oryzagri</name>
    <dbReference type="NCBI Taxonomy" id="3042314"/>
    <lineage>
        <taxon>Bacteria</taxon>
        <taxon>Pseudomonadati</taxon>
        <taxon>Pseudomonadota</taxon>
        <taxon>Alphaproteobacteria</taxon>
        <taxon>Sphingomonadales</taxon>
        <taxon>Sphingomonadaceae</taxon>
        <taxon>Sphingomonas</taxon>
    </lineage>
</organism>
<dbReference type="InterPro" id="IPR052713">
    <property type="entry name" value="FeoA"/>
</dbReference>
<accession>A0ABT6N4X4</accession>
<gene>
    <name evidence="3" type="ORF">QGN17_15575</name>
</gene>